<comment type="caution">
    <text evidence="2">The sequence shown here is derived from an EMBL/GenBank/DDBJ whole genome shotgun (WGS) entry which is preliminary data.</text>
</comment>
<evidence type="ECO:0000256" key="1">
    <source>
        <dbReference type="SAM" id="Phobius"/>
    </source>
</evidence>
<dbReference type="EMBL" id="AGRJ01000238">
    <property type="protein sequence ID" value="EHO48290.1"/>
    <property type="molecule type" value="Genomic_DNA"/>
</dbReference>
<dbReference type="AlphaFoldDB" id="H1LJQ6"/>
<dbReference type="STRING" id="797516.HMPREF9104_02864"/>
<keyword evidence="1" id="KW-0472">Membrane</keyword>
<dbReference type="PATRIC" id="fig|797516.3.peg.2580"/>
<proteinExistence type="predicted"/>
<evidence type="ECO:0000313" key="3">
    <source>
        <dbReference type="Proteomes" id="UP000005025"/>
    </source>
</evidence>
<protein>
    <recommendedName>
        <fullName evidence="4">DUF3784 domain-containing protein</fullName>
    </recommendedName>
</protein>
<accession>H1LJQ6</accession>
<feature type="transmembrane region" description="Helical" evidence="1">
    <location>
        <begin position="76"/>
        <end position="98"/>
    </location>
</feature>
<dbReference type="HOGENOM" id="CLU_2369247_0_0_9"/>
<organism evidence="2 3">
    <name type="scientific">Lentilactobacillus kisonensis F0435</name>
    <dbReference type="NCBI Taxonomy" id="797516"/>
    <lineage>
        <taxon>Bacteria</taxon>
        <taxon>Bacillati</taxon>
        <taxon>Bacillota</taxon>
        <taxon>Bacilli</taxon>
        <taxon>Lactobacillales</taxon>
        <taxon>Lactobacillaceae</taxon>
        <taxon>Lentilactobacillus</taxon>
    </lineage>
</organism>
<evidence type="ECO:0000313" key="2">
    <source>
        <dbReference type="EMBL" id="EHO48290.1"/>
    </source>
</evidence>
<dbReference type="Proteomes" id="UP000005025">
    <property type="component" value="Unassembled WGS sequence"/>
</dbReference>
<evidence type="ECO:0008006" key="4">
    <source>
        <dbReference type="Google" id="ProtNLM"/>
    </source>
</evidence>
<keyword evidence="1" id="KW-0812">Transmembrane</keyword>
<keyword evidence="1" id="KW-1133">Transmembrane helix</keyword>
<feature type="transmembrane region" description="Helical" evidence="1">
    <location>
        <begin position="6"/>
        <end position="28"/>
    </location>
</feature>
<name>H1LJQ6_9LACO</name>
<reference evidence="2 3" key="1">
    <citation type="submission" date="2011-09" db="EMBL/GenBank/DDBJ databases">
        <authorList>
            <person name="Weinstock G."/>
            <person name="Sodergren E."/>
            <person name="Clifton S."/>
            <person name="Fulton L."/>
            <person name="Fulton B."/>
            <person name="Courtney L."/>
            <person name="Fronick C."/>
            <person name="Harrison M."/>
            <person name="Strong C."/>
            <person name="Farmer C."/>
            <person name="Delahaunty K."/>
            <person name="Markovic C."/>
            <person name="Hall O."/>
            <person name="Minx P."/>
            <person name="Tomlinson C."/>
            <person name="Mitreva M."/>
            <person name="Hou S."/>
            <person name="Chen J."/>
            <person name="Wollam A."/>
            <person name="Pepin K.H."/>
            <person name="Johnson M."/>
            <person name="Bhonagiri V."/>
            <person name="Zhang X."/>
            <person name="Suruliraj S."/>
            <person name="Warren W."/>
            <person name="Chinwalla A."/>
            <person name="Mardis E.R."/>
            <person name="Wilson R.K."/>
        </authorList>
    </citation>
    <scope>NUCLEOTIDE SEQUENCE [LARGE SCALE GENOMIC DNA]</scope>
    <source>
        <strain evidence="2 3">F0435</strain>
    </source>
</reference>
<gene>
    <name evidence="2" type="ORF">HMPREF9104_02864</name>
</gene>
<sequence length="103" mass="11443">MIWSKTMIINLLVGVVILIAIFIAYYLLSHLNKKLFGINVQDNERMAKTAKTGGITFILLAILGVIALIIQNDIFILFVLLFGTAAGTILEAFIMNIINHPNR</sequence>
<feature type="transmembrane region" description="Helical" evidence="1">
    <location>
        <begin position="49"/>
        <end position="70"/>
    </location>
</feature>